<evidence type="ECO:0000313" key="3">
    <source>
        <dbReference type="Proteomes" id="UP001142325"/>
    </source>
</evidence>
<dbReference type="RefSeq" id="WP_204938881.1">
    <property type="nucleotide sequence ID" value="NZ_BAAAUM010000001.1"/>
</dbReference>
<feature type="region of interest" description="Disordered" evidence="1">
    <location>
        <begin position="375"/>
        <end position="408"/>
    </location>
</feature>
<accession>A0A9W6M7V1</accession>
<protein>
    <recommendedName>
        <fullName evidence="4">AAA domain-containing protein</fullName>
    </recommendedName>
</protein>
<evidence type="ECO:0008006" key="4">
    <source>
        <dbReference type="Google" id="ProtNLM"/>
    </source>
</evidence>
<organism evidence="2 3">
    <name type="scientific">Microbacterium keratanolyticum</name>
    <dbReference type="NCBI Taxonomy" id="67574"/>
    <lineage>
        <taxon>Bacteria</taxon>
        <taxon>Bacillati</taxon>
        <taxon>Actinomycetota</taxon>
        <taxon>Actinomycetes</taxon>
        <taxon>Micrococcales</taxon>
        <taxon>Microbacteriaceae</taxon>
        <taxon>Microbacterium</taxon>
    </lineage>
</organism>
<dbReference type="Pfam" id="PF13481">
    <property type="entry name" value="AAA_25"/>
    <property type="match status" value="1"/>
</dbReference>
<gene>
    <name evidence="2" type="ORF">GCM10017596_09500</name>
</gene>
<dbReference type="SUPFAM" id="SSF52540">
    <property type="entry name" value="P-loop containing nucleoside triphosphate hydrolases"/>
    <property type="match status" value="1"/>
</dbReference>
<reference evidence="2" key="1">
    <citation type="journal article" date="2014" name="Int. J. Syst. Evol. Microbiol.">
        <title>Complete genome sequence of Corynebacterium casei LMG S-19264T (=DSM 44701T), isolated from a smear-ripened cheese.</title>
        <authorList>
            <consortium name="US DOE Joint Genome Institute (JGI-PGF)"/>
            <person name="Walter F."/>
            <person name="Albersmeier A."/>
            <person name="Kalinowski J."/>
            <person name="Ruckert C."/>
        </authorList>
    </citation>
    <scope>NUCLEOTIDE SEQUENCE</scope>
    <source>
        <strain evidence="2">VKM Ac-1958</strain>
    </source>
</reference>
<dbReference type="InterPro" id="IPR027417">
    <property type="entry name" value="P-loop_NTPase"/>
</dbReference>
<dbReference type="Gene3D" id="3.40.50.300">
    <property type="entry name" value="P-loop containing nucleotide triphosphate hydrolases"/>
    <property type="match status" value="1"/>
</dbReference>
<keyword evidence="3" id="KW-1185">Reference proteome</keyword>
<dbReference type="EMBL" id="BSET01000001">
    <property type="protein sequence ID" value="GLK01235.1"/>
    <property type="molecule type" value="Genomic_DNA"/>
</dbReference>
<feature type="compositionally biased region" description="Polar residues" evidence="1">
    <location>
        <begin position="387"/>
        <end position="396"/>
    </location>
</feature>
<feature type="region of interest" description="Disordered" evidence="1">
    <location>
        <begin position="1"/>
        <end position="32"/>
    </location>
</feature>
<sequence>MTASKSVSKPTRRRRPVPKASVKDTEPTFGEDVAEALSNPAPKKANDLLQQEFPELDWIVPGVIPDGCHLLIAAPKIGKSLLTLGVGIACATGGKVLGLVKVRQRPVLLLDLESGERRLQSRLKALGVRTLPGSFEYHTDPDTALTVLRSFLDEHRGESPLVILDTLSGVMGSRPRDMTQFQHEKSTLQPLQKLCADDPGTSIIVVHHNRKSREGDSVDASSGTHGLTAAVDGILALNRPSRREAGATLICELRDIEGDEYALLLGVDGWVFDGASLLEARMNAMEHRRQERVAKQGDLNSELMDLLRLHGPMTPAVAYEVYQREPNATANVQSVRNALARLRSRGLVSKNAGGKYALLLATPELPELRVAAVSPDVSSPDFGDVKGNSNSRNSGGYTKRATPRQTRR</sequence>
<proteinExistence type="predicted"/>
<name>A0A9W6M7V1_9MICO</name>
<comment type="caution">
    <text evidence="2">The sequence shown here is derived from an EMBL/GenBank/DDBJ whole genome shotgun (WGS) entry which is preliminary data.</text>
</comment>
<dbReference type="AlphaFoldDB" id="A0A9W6M7V1"/>
<dbReference type="Proteomes" id="UP001142325">
    <property type="component" value="Unassembled WGS sequence"/>
</dbReference>
<evidence type="ECO:0000313" key="2">
    <source>
        <dbReference type="EMBL" id="GLK01235.1"/>
    </source>
</evidence>
<evidence type="ECO:0000256" key="1">
    <source>
        <dbReference type="SAM" id="MobiDB-lite"/>
    </source>
</evidence>
<reference evidence="2" key="2">
    <citation type="submission" date="2023-01" db="EMBL/GenBank/DDBJ databases">
        <authorList>
            <person name="Sun Q."/>
            <person name="Evtushenko L."/>
        </authorList>
    </citation>
    <scope>NUCLEOTIDE SEQUENCE</scope>
    <source>
        <strain evidence="2">VKM Ac-1958</strain>
    </source>
</reference>